<dbReference type="RefSeq" id="WP_016473625.1">
    <property type="nucleotide sequence ID" value="NZ_KE150480.1"/>
</dbReference>
<name>S3BL29_9BURK</name>
<evidence type="ECO:0000313" key="3">
    <source>
        <dbReference type="EMBL" id="EPE01949.1"/>
    </source>
</evidence>
<comment type="caution">
    <text evidence="3">The sequence shown here is derived from an EMBL/GenBank/DDBJ whole genome shotgun (WGS) entry which is preliminary data.</text>
</comment>
<dbReference type="Pfam" id="PF00535">
    <property type="entry name" value="Glycos_transf_2"/>
    <property type="match status" value="1"/>
</dbReference>
<dbReference type="STRING" id="1203554.HMPREF1476_00182"/>
<protein>
    <recommendedName>
        <fullName evidence="2">Glycosyltransferase 2-like domain-containing protein</fullName>
    </recommendedName>
</protein>
<dbReference type="PATRIC" id="fig|1203554.3.peg.176"/>
<reference evidence="3 4" key="1">
    <citation type="submission" date="2013-04" db="EMBL/GenBank/DDBJ databases">
        <title>The Genome Sequence of Sutterella wadsworthensis HGA0223.</title>
        <authorList>
            <consortium name="The Broad Institute Genomics Platform"/>
            <person name="Earl A."/>
            <person name="Ward D."/>
            <person name="Feldgarden M."/>
            <person name="Gevers D."/>
            <person name="Schmidt T.M."/>
            <person name="Dover J."/>
            <person name="Dai D."/>
            <person name="Walker B."/>
            <person name="Young S."/>
            <person name="Zeng Q."/>
            <person name="Gargeya S."/>
            <person name="Fitzgerald M."/>
            <person name="Haas B."/>
            <person name="Abouelleil A."/>
            <person name="Allen A.W."/>
            <person name="Alvarado L."/>
            <person name="Arachchi H.M."/>
            <person name="Berlin A.M."/>
            <person name="Chapman S.B."/>
            <person name="Gainer-Dewar J."/>
            <person name="Goldberg J."/>
            <person name="Griggs A."/>
            <person name="Gujja S."/>
            <person name="Hansen M."/>
            <person name="Howarth C."/>
            <person name="Imamovic A."/>
            <person name="Ireland A."/>
            <person name="Larimer J."/>
            <person name="McCowan C."/>
            <person name="Murphy C."/>
            <person name="Pearson M."/>
            <person name="Poon T.W."/>
            <person name="Priest M."/>
            <person name="Roberts A."/>
            <person name="Saif S."/>
            <person name="Shea T."/>
            <person name="Sisk P."/>
            <person name="Sykes S."/>
            <person name="Wortman J."/>
            <person name="Nusbaum C."/>
            <person name="Birren B."/>
        </authorList>
    </citation>
    <scope>NUCLEOTIDE SEQUENCE [LARGE SCALE GENOMIC DNA]</scope>
    <source>
        <strain evidence="3 4">HGA0223</strain>
    </source>
</reference>
<dbReference type="HOGENOM" id="CLU_065962_1_0_4"/>
<dbReference type="eggNOG" id="COG0463">
    <property type="taxonomic scope" value="Bacteria"/>
</dbReference>
<dbReference type="InterPro" id="IPR001173">
    <property type="entry name" value="Glyco_trans_2-like"/>
</dbReference>
<dbReference type="InterPro" id="IPR029044">
    <property type="entry name" value="Nucleotide-diphossugar_trans"/>
</dbReference>
<evidence type="ECO:0000259" key="2">
    <source>
        <dbReference type="Pfam" id="PF00535"/>
    </source>
</evidence>
<feature type="domain" description="Glycosyltransferase 2-like" evidence="2">
    <location>
        <begin position="7"/>
        <end position="124"/>
    </location>
</feature>
<gene>
    <name evidence="3" type="ORF">HMPREF1476_00182</name>
</gene>
<dbReference type="PANTHER" id="PTHR43630:SF2">
    <property type="entry name" value="GLYCOSYLTRANSFERASE"/>
    <property type="match status" value="1"/>
</dbReference>
<organism evidence="3 4">
    <name type="scientific">Sutterella wadsworthensis HGA0223</name>
    <dbReference type="NCBI Taxonomy" id="1203554"/>
    <lineage>
        <taxon>Bacteria</taxon>
        <taxon>Pseudomonadati</taxon>
        <taxon>Pseudomonadota</taxon>
        <taxon>Betaproteobacteria</taxon>
        <taxon>Burkholderiales</taxon>
        <taxon>Sutterellaceae</taxon>
        <taxon>Sutterella</taxon>
    </lineage>
</organism>
<evidence type="ECO:0000256" key="1">
    <source>
        <dbReference type="ARBA" id="ARBA00038494"/>
    </source>
</evidence>
<evidence type="ECO:0000313" key="4">
    <source>
        <dbReference type="Proteomes" id="UP000014400"/>
    </source>
</evidence>
<sequence length="256" mass="30176">MEDKKISVVILTRNEERNIRACLEGCSFADEIIVVDDGSTDKTVEIARSFGERVRIFHHAMDGDWAQQQNFSIDQATNYWVFLLDADERITPDLAQRLQQLAHGPDKAYLVQRHNKFQHIEATHGILRPDWVCRFVPKSLIRVYGQVHPEIRVNCEKERLQSKGLIHYPYRTWKSYFNKFNTYTELSAEKYFEQGKSVSFVKDIMLRPIWAFLKIYFINGGILDGRAGFIFSINHAFYTMNKYVKYYFLKYYSGEL</sequence>
<dbReference type="SUPFAM" id="SSF53448">
    <property type="entry name" value="Nucleotide-diphospho-sugar transferases"/>
    <property type="match status" value="1"/>
</dbReference>
<dbReference type="Gene3D" id="3.90.550.10">
    <property type="entry name" value="Spore Coat Polysaccharide Biosynthesis Protein SpsA, Chain A"/>
    <property type="match status" value="1"/>
</dbReference>
<keyword evidence="4" id="KW-1185">Reference proteome</keyword>
<dbReference type="PANTHER" id="PTHR43630">
    <property type="entry name" value="POLY-BETA-1,6-N-ACETYL-D-GLUCOSAMINE SYNTHASE"/>
    <property type="match status" value="1"/>
</dbReference>
<dbReference type="Proteomes" id="UP000014400">
    <property type="component" value="Unassembled WGS sequence"/>
</dbReference>
<dbReference type="AlphaFoldDB" id="S3BL29"/>
<dbReference type="CDD" id="cd02511">
    <property type="entry name" value="Beta4Glucosyltransferase"/>
    <property type="match status" value="1"/>
</dbReference>
<comment type="similarity">
    <text evidence="1">Belongs to the glycosyltransferase 2 family. WaaE/KdtX subfamily.</text>
</comment>
<accession>S3BL29</accession>
<dbReference type="EMBL" id="ATCF01000004">
    <property type="protein sequence ID" value="EPE01949.1"/>
    <property type="molecule type" value="Genomic_DNA"/>
</dbReference>
<proteinExistence type="inferred from homology"/>